<reference evidence="3 6" key="3">
    <citation type="submission" date="2019-01" db="EMBL/GenBank/DDBJ databases">
        <title>Draft genome sequence of Lactobacillus paraplantarum OSY-TC318, a Producer of the novel lantibiotic Paraplantaracin TC318.</title>
        <authorList>
            <person name="Hussein W.E."/>
            <person name="Huang E."/>
            <person name="Yousef A.E."/>
        </authorList>
    </citation>
    <scope>NUCLEOTIDE SEQUENCE [LARGE SCALE GENOMIC DNA]</scope>
    <source>
        <strain evidence="3 6">OSY-TC318</strain>
    </source>
</reference>
<evidence type="ECO:0000313" key="5">
    <source>
        <dbReference type="Proteomes" id="UP000277896"/>
    </source>
</evidence>
<dbReference type="AlphaFoldDB" id="A0A2I9CPC0"/>
<dbReference type="Proteomes" id="UP000277896">
    <property type="component" value="Chromosome"/>
</dbReference>
<dbReference type="Proteomes" id="UP000292648">
    <property type="component" value="Unassembled WGS sequence"/>
</dbReference>
<sequence>MHNWMNTHLIITTTDTKQHQAHQHWSAGRELTDADLATLMAVLSPLFADTIISITVQTVTEFAD</sequence>
<evidence type="ECO:0000313" key="4">
    <source>
        <dbReference type="Proteomes" id="UP000236162"/>
    </source>
</evidence>
<dbReference type="EMBL" id="BDOR01000021">
    <property type="protein sequence ID" value="GBF03093.1"/>
    <property type="molecule type" value="Genomic_DNA"/>
</dbReference>
<dbReference type="Proteomes" id="UP000236162">
    <property type="component" value="Unassembled WGS sequence"/>
</dbReference>
<name>A0A2I9CPC0_9LACO</name>
<reference evidence="1 5" key="2">
    <citation type="submission" date="2018-10" db="EMBL/GenBank/DDBJ databases">
        <title>Genome seuquencing of Lactobacillus species.</title>
        <authorList>
            <person name="Baek C."/>
            <person name="Yi H."/>
        </authorList>
    </citation>
    <scope>NUCLEOTIDE SEQUENCE [LARGE SCALE GENOMIC DNA]</scope>
    <source>
        <strain evidence="1 5">DSM 10667</strain>
    </source>
</reference>
<keyword evidence="4" id="KW-1185">Reference proteome</keyword>
<proteinExistence type="predicted"/>
<organism evidence="3 6">
    <name type="scientific">Lactiplantibacillus paraplantarum</name>
    <dbReference type="NCBI Taxonomy" id="60520"/>
    <lineage>
        <taxon>Bacteria</taxon>
        <taxon>Bacillati</taxon>
        <taxon>Bacillota</taxon>
        <taxon>Bacilli</taxon>
        <taxon>Lactobacillales</taxon>
        <taxon>Lactobacillaceae</taxon>
        <taxon>Lactiplantibacillus</taxon>
    </lineage>
</organism>
<evidence type="ECO:0000313" key="2">
    <source>
        <dbReference type="EMBL" id="GBF03093.1"/>
    </source>
</evidence>
<accession>A0A2I9CPC0</accession>
<evidence type="ECO:0000313" key="1">
    <source>
        <dbReference type="EMBL" id="AYJ38223.1"/>
    </source>
</evidence>
<protein>
    <submittedName>
        <fullName evidence="3">Uncharacterized protein</fullName>
    </submittedName>
</protein>
<dbReference type="EMBL" id="CP032744">
    <property type="protein sequence ID" value="AYJ38223.1"/>
    <property type="molecule type" value="Genomic_DNA"/>
</dbReference>
<evidence type="ECO:0000313" key="3">
    <source>
        <dbReference type="EMBL" id="TBX47105.1"/>
    </source>
</evidence>
<evidence type="ECO:0000313" key="6">
    <source>
        <dbReference type="Proteomes" id="UP000292648"/>
    </source>
</evidence>
<gene>
    <name evidence="3" type="ORF">EUZ87_05280</name>
    <name evidence="1" type="ORF">LP667_04995</name>
    <name evidence="2" type="ORF">LPPLD21_02648</name>
</gene>
<dbReference type="RefSeq" id="WP_021732376.1">
    <property type="nucleotide sequence ID" value="NZ_AVAI01000147.1"/>
</dbReference>
<reference evidence="2 4" key="1">
    <citation type="submission" date="2017-04" db="EMBL/GenBank/DDBJ databases">
        <title>In vitro and in silico characterization of Lactobacillus paraplantarum D2-1, a starter culture for soymilk fermentation.</title>
        <authorList>
            <person name="Endo A."/>
            <person name="Sasaki F."/>
            <person name="Maeno S."/>
            <person name="Kanesaki Y."/>
            <person name="Kubota E."/>
            <person name="Torres G.A."/>
            <person name="Tomita S."/>
            <person name="Nakagawa J."/>
        </authorList>
    </citation>
    <scope>NUCLEOTIDE SEQUENCE [LARGE SCALE GENOMIC DNA]</scope>
    <source>
        <strain evidence="2 4">D2-1</strain>
    </source>
</reference>
<dbReference type="EMBL" id="SEHH01000040">
    <property type="protein sequence ID" value="TBX47105.1"/>
    <property type="molecule type" value="Genomic_DNA"/>
</dbReference>